<dbReference type="Gramene" id="KQL14878">
    <property type="protein sequence ID" value="KQL14878"/>
    <property type="gene ID" value="SETIT_023642mg"/>
</dbReference>
<dbReference type="EMBL" id="AGNK02001616">
    <property type="status" value="NOT_ANNOTATED_CDS"/>
    <property type="molecule type" value="Genomic_DNA"/>
</dbReference>
<sequence>MGVDSRDVDLGSCSIRLYLPPQAAAALRWALSGAAPTRERKRPRGAMRTTRCGSAVMAARPLSPRRDACPGPPFCACPSHDVRAASPPWHGSPSLRRAAATAVVRAAAKHPDASGLVTESGRRVIS</sequence>
<dbReference type="Proteomes" id="UP000004995">
    <property type="component" value="Unassembled WGS sequence"/>
</dbReference>
<name>K3ZAS1_SETIT</name>
<evidence type="ECO:0000256" key="1">
    <source>
        <dbReference type="SAM" id="MobiDB-lite"/>
    </source>
</evidence>
<feature type="region of interest" description="Disordered" evidence="1">
    <location>
        <begin position="33"/>
        <end position="52"/>
    </location>
</feature>
<dbReference type="HOGENOM" id="CLU_1985461_0_0_1"/>
<reference evidence="2" key="2">
    <citation type="submission" date="2018-08" db="UniProtKB">
        <authorList>
            <consortium name="EnsemblPlants"/>
        </authorList>
    </citation>
    <scope>IDENTIFICATION</scope>
    <source>
        <strain evidence="2">Yugu1</strain>
    </source>
</reference>
<dbReference type="InParanoid" id="K3ZAS1"/>
<accession>K3ZAS1</accession>
<evidence type="ECO:0000313" key="2">
    <source>
        <dbReference type="EnsemblPlants" id="KQL14878"/>
    </source>
</evidence>
<dbReference type="AlphaFoldDB" id="K3ZAS1"/>
<keyword evidence="3" id="KW-1185">Reference proteome</keyword>
<protein>
    <submittedName>
        <fullName evidence="2">Uncharacterized protein</fullName>
    </submittedName>
</protein>
<organism evidence="2 3">
    <name type="scientific">Setaria italica</name>
    <name type="common">Foxtail millet</name>
    <name type="synonym">Panicum italicum</name>
    <dbReference type="NCBI Taxonomy" id="4555"/>
    <lineage>
        <taxon>Eukaryota</taxon>
        <taxon>Viridiplantae</taxon>
        <taxon>Streptophyta</taxon>
        <taxon>Embryophyta</taxon>
        <taxon>Tracheophyta</taxon>
        <taxon>Spermatophyta</taxon>
        <taxon>Magnoliopsida</taxon>
        <taxon>Liliopsida</taxon>
        <taxon>Poales</taxon>
        <taxon>Poaceae</taxon>
        <taxon>PACMAD clade</taxon>
        <taxon>Panicoideae</taxon>
        <taxon>Panicodae</taxon>
        <taxon>Paniceae</taxon>
        <taxon>Cenchrinae</taxon>
        <taxon>Setaria</taxon>
    </lineage>
</organism>
<dbReference type="EnsemblPlants" id="KQL14878">
    <property type="protein sequence ID" value="KQL14878"/>
    <property type="gene ID" value="SETIT_023642mg"/>
</dbReference>
<reference evidence="3" key="1">
    <citation type="journal article" date="2012" name="Nat. Biotechnol.">
        <title>Reference genome sequence of the model plant Setaria.</title>
        <authorList>
            <person name="Bennetzen J.L."/>
            <person name="Schmutz J."/>
            <person name="Wang H."/>
            <person name="Percifield R."/>
            <person name="Hawkins J."/>
            <person name="Pontaroli A.C."/>
            <person name="Estep M."/>
            <person name="Feng L."/>
            <person name="Vaughn J.N."/>
            <person name="Grimwood J."/>
            <person name="Jenkins J."/>
            <person name="Barry K."/>
            <person name="Lindquist E."/>
            <person name="Hellsten U."/>
            <person name="Deshpande S."/>
            <person name="Wang X."/>
            <person name="Wu X."/>
            <person name="Mitros T."/>
            <person name="Triplett J."/>
            <person name="Yang X."/>
            <person name="Ye C.Y."/>
            <person name="Mauro-Herrera M."/>
            <person name="Wang L."/>
            <person name="Li P."/>
            <person name="Sharma M."/>
            <person name="Sharma R."/>
            <person name="Ronald P.C."/>
            <person name="Panaud O."/>
            <person name="Kellogg E.A."/>
            <person name="Brutnell T.P."/>
            <person name="Doust A.N."/>
            <person name="Tuskan G.A."/>
            <person name="Rokhsar D."/>
            <person name="Devos K.M."/>
        </authorList>
    </citation>
    <scope>NUCLEOTIDE SEQUENCE [LARGE SCALE GENOMIC DNA]</scope>
    <source>
        <strain evidence="3">cv. Yugu1</strain>
    </source>
</reference>
<evidence type="ECO:0000313" key="3">
    <source>
        <dbReference type="Proteomes" id="UP000004995"/>
    </source>
</evidence>
<proteinExistence type="predicted"/>